<gene>
    <name evidence="2" type="ORF">DGYR_LOCUS4940</name>
</gene>
<dbReference type="SUPFAM" id="SSF55811">
    <property type="entry name" value="Nudix"/>
    <property type="match status" value="1"/>
</dbReference>
<protein>
    <submittedName>
        <fullName evidence="2">DgyrCDS5209</fullName>
    </submittedName>
</protein>
<dbReference type="OrthoDB" id="10005910at2759"/>
<dbReference type="Proteomes" id="UP000549394">
    <property type="component" value="Unassembled WGS sequence"/>
</dbReference>
<dbReference type="PANTHER" id="PTHR22769">
    <property type="entry name" value="MUTT/NUDIX HYDROLASE"/>
    <property type="match status" value="1"/>
</dbReference>
<dbReference type="InterPro" id="IPR000086">
    <property type="entry name" value="NUDIX_hydrolase_dom"/>
</dbReference>
<accession>A0A7I8VJ42</accession>
<sequence>MSKTKKTLGCEVDNDVSSNFYYGLDKPTLPLKKSVFPLELSRTSFLKPNSASVSCVDALEVELWKWLNNEPKEADLNFLIELIGNDYIHDQEASLDMYTVAAFISDHENRILMTMDEERQETWTIPEDKVEDRETLVQAIKRIVLELTGLKFEPETLISVENKKRLSLKFIFAGKIIGGEIKTKIKDKRVIECSKFFDFKEIHMSVKLKSLDILPIMEIGYKYTVSDMIPRNSLPVLNGYARIYIRAIFIRDDPELKVLFYESCKNKQVCHGLPVVELYASDTCIVVPLLRILLLAFGFVREPKVNGIVSIEHNANAHPKEKNDGLCLTILSEPDPLTIGQIKEPFSWKIIKSEFLRNEIKYRSKTFGSVLFYKS</sequence>
<dbReference type="Pfam" id="PF00293">
    <property type="entry name" value="NUDIX"/>
    <property type="match status" value="1"/>
</dbReference>
<keyword evidence="3" id="KW-1185">Reference proteome</keyword>
<dbReference type="GO" id="GO:0044715">
    <property type="term" value="F:8-oxo-dGDP phosphatase activity"/>
    <property type="evidence" value="ECO:0007669"/>
    <property type="project" value="TreeGrafter"/>
</dbReference>
<proteinExistence type="predicted"/>
<evidence type="ECO:0000259" key="1">
    <source>
        <dbReference type="Pfam" id="PF00293"/>
    </source>
</evidence>
<evidence type="ECO:0000313" key="3">
    <source>
        <dbReference type="Proteomes" id="UP000549394"/>
    </source>
</evidence>
<dbReference type="GO" id="GO:0044716">
    <property type="term" value="F:8-oxo-GDP phosphatase activity"/>
    <property type="evidence" value="ECO:0007669"/>
    <property type="project" value="TreeGrafter"/>
</dbReference>
<dbReference type="InterPro" id="IPR015797">
    <property type="entry name" value="NUDIX_hydrolase-like_dom_sf"/>
</dbReference>
<comment type="caution">
    <text evidence="2">The sequence shown here is derived from an EMBL/GenBank/DDBJ whole genome shotgun (WGS) entry which is preliminary data.</text>
</comment>
<dbReference type="EMBL" id="CAJFCJ010000006">
    <property type="protein sequence ID" value="CAD5116303.1"/>
    <property type="molecule type" value="Genomic_DNA"/>
</dbReference>
<dbReference type="PANTHER" id="PTHR22769:SF56">
    <property type="entry name" value="8-OXO-DGDP PHOSPHATASE NUDT18"/>
    <property type="match status" value="1"/>
</dbReference>
<name>A0A7I8VJ42_9ANNE</name>
<evidence type="ECO:0000313" key="2">
    <source>
        <dbReference type="EMBL" id="CAD5116303.1"/>
    </source>
</evidence>
<dbReference type="AlphaFoldDB" id="A0A7I8VJ42"/>
<dbReference type="Gene3D" id="3.90.79.10">
    <property type="entry name" value="Nucleoside Triphosphate Pyrophosphohydrolase"/>
    <property type="match status" value="1"/>
</dbReference>
<reference evidence="2 3" key="1">
    <citation type="submission" date="2020-08" db="EMBL/GenBank/DDBJ databases">
        <authorList>
            <person name="Hejnol A."/>
        </authorList>
    </citation>
    <scope>NUCLEOTIDE SEQUENCE [LARGE SCALE GENOMIC DNA]</scope>
</reference>
<feature type="domain" description="Nudix hydrolase" evidence="1">
    <location>
        <begin position="99"/>
        <end position="202"/>
    </location>
</feature>
<organism evidence="2 3">
    <name type="scientific">Dimorphilus gyrociliatus</name>
    <dbReference type="NCBI Taxonomy" id="2664684"/>
    <lineage>
        <taxon>Eukaryota</taxon>
        <taxon>Metazoa</taxon>
        <taxon>Spiralia</taxon>
        <taxon>Lophotrochozoa</taxon>
        <taxon>Annelida</taxon>
        <taxon>Polychaeta</taxon>
        <taxon>Polychaeta incertae sedis</taxon>
        <taxon>Dinophilidae</taxon>
        <taxon>Dimorphilus</taxon>
    </lineage>
</organism>